<name>A0ABR7HQF4_9FIRM</name>
<feature type="domain" description="Fe/B12 periplasmic-binding" evidence="3">
    <location>
        <begin position="98"/>
        <end position="367"/>
    </location>
</feature>
<sequence length="401" mass="43454">MTHFPRCVNSDLGPGRIWDRNQSKKEEVTSLKRNLRRTSGLAALLLALALLAGCTQSSSVPTASPAADPSAQQTEQTGQREITDMAGRTMTVPEEIQSAFSTGPVSAIYLYTLVPDKLLGWNYELNDIEKSIILPEYHDLPNFGMGDSVNYEAVIAAGPTIAFHVSAINEGTKDEADQLSQQLGIPVVMVSSELEDAAEVYRFIGELFGVEEQAEILAEYAEAVFADVAAIDVSEEEKVRVYYGNGENSLETAPAGSSHGAILDAVKAVNVADLELGDGSRVQISLEQLLAWDPDVIVVNGEPKSNMSGGAAAQSILSNPDFATLKAVQEGKVYGTPNAPFSWVDRPPGPNRLVGIRWLAGLLYPDRVPYDVDEEVKEFFQLFYHVDLSEEQLAQLYAGTI</sequence>
<keyword evidence="5" id="KW-1185">Reference proteome</keyword>
<evidence type="ECO:0000313" key="4">
    <source>
        <dbReference type="EMBL" id="MBC5729756.1"/>
    </source>
</evidence>
<dbReference type="PROSITE" id="PS50983">
    <property type="entry name" value="FE_B12_PBP"/>
    <property type="match status" value="1"/>
</dbReference>
<feature type="region of interest" description="Disordered" evidence="2">
    <location>
        <begin position="59"/>
        <end position="79"/>
    </location>
</feature>
<organism evidence="4 5">
    <name type="scientific">Pseudoflavonifractor hominis</name>
    <dbReference type="NCBI Taxonomy" id="2763059"/>
    <lineage>
        <taxon>Bacteria</taxon>
        <taxon>Bacillati</taxon>
        <taxon>Bacillota</taxon>
        <taxon>Clostridia</taxon>
        <taxon>Eubacteriales</taxon>
        <taxon>Oscillospiraceae</taxon>
        <taxon>Pseudoflavonifractor</taxon>
    </lineage>
</organism>
<dbReference type="InterPro" id="IPR002491">
    <property type="entry name" value="ABC_transptr_periplasmic_BD"/>
</dbReference>
<evidence type="ECO:0000256" key="2">
    <source>
        <dbReference type="SAM" id="MobiDB-lite"/>
    </source>
</evidence>
<dbReference type="PANTHER" id="PTHR30535">
    <property type="entry name" value="VITAMIN B12-BINDING PROTEIN"/>
    <property type="match status" value="1"/>
</dbReference>
<dbReference type="Gene3D" id="3.40.50.1980">
    <property type="entry name" value="Nitrogenase molybdenum iron protein domain"/>
    <property type="match status" value="2"/>
</dbReference>
<dbReference type="EMBL" id="JACOPR010000002">
    <property type="protein sequence ID" value="MBC5729756.1"/>
    <property type="molecule type" value="Genomic_DNA"/>
</dbReference>
<dbReference type="PANTHER" id="PTHR30535:SF34">
    <property type="entry name" value="MOLYBDATE-BINDING PROTEIN MOLA"/>
    <property type="match status" value="1"/>
</dbReference>
<comment type="caution">
    <text evidence="4">The sequence shown here is derived from an EMBL/GenBank/DDBJ whole genome shotgun (WGS) entry which is preliminary data.</text>
</comment>
<dbReference type="Pfam" id="PF01497">
    <property type="entry name" value="Peripla_BP_2"/>
    <property type="match status" value="1"/>
</dbReference>
<evidence type="ECO:0000259" key="3">
    <source>
        <dbReference type="PROSITE" id="PS50983"/>
    </source>
</evidence>
<gene>
    <name evidence="4" type="ORF">H8S34_02775</name>
</gene>
<evidence type="ECO:0000313" key="5">
    <source>
        <dbReference type="Proteomes" id="UP000660021"/>
    </source>
</evidence>
<dbReference type="SUPFAM" id="SSF53807">
    <property type="entry name" value="Helical backbone' metal receptor"/>
    <property type="match status" value="1"/>
</dbReference>
<reference evidence="4 5" key="1">
    <citation type="submission" date="2020-08" db="EMBL/GenBank/DDBJ databases">
        <title>Genome public.</title>
        <authorList>
            <person name="Liu C."/>
            <person name="Sun Q."/>
        </authorList>
    </citation>
    <scope>NUCLEOTIDE SEQUENCE [LARGE SCALE GENOMIC DNA]</scope>
    <source>
        <strain evidence="4 5">New-38</strain>
    </source>
</reference>
<dbReference type="InterPro" id="IPR050902">
    <property type="entry name" value="ABC_Transporter_SBP"/>
</dbReference>
<dbReference type="Proteomes" id="UP000660021">
    <property type="component" value="Unassembled WGS sequence"/>
</dbReference>
<protein>
    <submittedName>
        <fullName evidence="4">ABC transporter substrate-binding protein</fullName>
    </submittedName>
</protein>
<dbReference type="Gene3D" id="1.20.58.2180">
    <property type="match status" value="1"/>
</dbReference>
<accession>A0ABR7HQF4</accession>
<comment type="similarity">
    <text evidence="1">Belongs to the bacterial solute-binding protein 8 family.</text>
</comment>
<feature type="compositionally biased region" description="Polar residues" evidence="2">
    <location>
        <begin position="70"/>
        <end position="79"/>
    </location>
</feature>
<evidence type="ECO:0000256" key="1">
    <source>
        <dbReference type="ARBA" id="ARBA00008814"/>
    </source>
</evidence>
<proteinExistence type="inferred from homology"/>